<keyword evidence="9" id="KW-0812">Transmembrane</keyword>
<keyword evidence="7" id="KW-0694">RNA-binding</keyword>
<dbReference type="AlphaFoldDB" id="A0A0K8SHS8"/>
<dbReference type="GO" id="GO:0005730">
    <property type="term" value="C:nucleolus"/>
    <property type="evidence" value="ECO:0007669"/>
    <property type="project" value="TreeGrafter"/>
</dbReference>
<dbReference type="InterPro" id="IPR001247">
    <property type="entry name" value="ExoRNase_PH_dom1"/>
</dbReference>
<dbReference type="Pfam" id="PF01138">
    <property type="entry name" value="RNase_PH"/>
    <property type="match status" value="1"/>
</dbReference>
<accession>A0A0K8SHS8</accession>
<dbReference type="EMBL" id="GBRD01013162">
    <property type="protein sequence ID" value="JAG52664.1"/>
    <property type="molecule type" value="Transcribed_RNA"/>
</dbReference>
<feature type="non-terminal residue" evidence="11">
    <location>
        <position position="332"/>
    </location>
</feature>
<dbReference type="PANTHER" id="PTHR11953">
    <property type="entry name" value="EXOSOME COMPLEX COMPONENT"/>
    <property type="match status" value="1"/>
</dbReference>
<keyword evidence="4" id="KW-0963">Cytoplasm</keyword>
<keyword evidence="9" id="KW-1133">Transmembrane helix</keyword>
<dbReference type="GO" id="GO:0071028">
    <property type="term" value="P:nuclear mRNA surveillance"/>
    <property type="evidence" value="ECO:0007669"/>
    <property type="project" value="TreeGrafter"/>
</dbReference>
<dbReference type="InterPro" id="IPR020568">
    <property type="entry name" value="Ribosomal_Su5_D2-typ_SF"/>
</dbReference>
<dbReference type="Gene3D" id="3.30.230.70">
    <property type="entry name" value="GHMP Kinase, N-terminal domain"/>
    <property type="match status" value="1"/>
</dbReference>
<dbReference type="GO" id="GO:0003723">
    <property type="term" value="F:RNA binding"/>
    <property type="evidence" value="ECO:0007669"/>
    <property type="project" value="UniProtKB-KW"/>
</dbReference>
<keyword evidence="9" id="KW-0472">Membrane</keyword>
<keyword evidence="5" id="KW-0698">rRNA processing</keyword>
<feature type="transmembrane region" description="Helical" evidence="9">
    <location>
        <begin position="305"/>
        <end position="330"/>
    </location>
</feature>
<dbReference type="GO" id="GO:0016075">
    <property type="term" value="P:rRNA catabolic process"/>
    <property type="evidence" value="ECO:0007669"/>
    <property type="project" value="TreeGrafter"/>
</dbReference>
<dbReference type="GO" id="GO:0034475">
    <property type="term" value="P:U4 snRNA 3'-end processing"/>
    <property type="evidence" value="ECO:0007669"/>
    <property type="project" value="TreeGrafter"/>
</dbReference>
<evidence type="ECO:0000256" key="1">
    <source>
        <dbReference type="ARBA" id="ARBA00004123"/>
    </source>
</evidence>
<keyword evidence="6" id="KW-0271">Exosome</keyword>
<dbReference type="GO" id="GO:0006364">
    <property type="term" value="P:rRNA processing"/>
    <property type="evidence" value="ECO:0007669"/>
    <property type="project" value="UniProtKB-KW"/>
</dbReference>
<keyword evidence="8" id="KW-0539">Nucleus</keyword>
<comment type="similarity">
    <text evidence="3">Belongs to the RNase PH family.</text>
</comment>
<comment type="subcellular location">
    <subcellularLocation>
        <location evidence="2">Cytoplasm</location>
    </subcellularLocation>
    <subcellularLocation>
        <location evidence="1">Nucleus</location>
    </subcellularLocation>
</comment>
<evidence type="ECO:0000256" key="4">
    <source>
        <dbReference type="ARBA" id="ARBA00022490"/>
    </source>
</evidence>
<feature type="domain" description="Exoribonuclease phosphorolytic" evidence="10">
    <location>
        <begin position="62"/>
        <end position="183"/>
    </location>
</feature>
<dbReference type="InterPro" id="IPR027408">
    <property type="entry name" value="PNPase/RNase_PH_dom_sf"/>
</dbReference>
<dbReference type="GO" id="GO:0000177">
    <property type="term" value="C:cytoplasmic exosome (RNase complex)"/>
    <property type="evidence" value="ECO:0007669"/>
    <property type="project" value="TreeGrafter"/>
</dbReference>
<organism evidence="11">
    <name type="scientific">Lygus hesperus</name>
    <name type="common">Western plant bug</name>
    <dbReference type="NCBI Taxonomy" id="30085"/>
    <lineage>
        <taxon>Eukaryota</taxon>
        <taxon>Metazoa</taxon>
        <taxon>Ecdysozoa</taxon>
        <taxon>Arthropoda</taxon>
        <taxon>Hexapoda</taxon>
        <taxon>Insecta</taxon>
        <taxon>Pterygota</taxon>
        <taxon>Neoptera</taxon>
        <taxon>Paraneoptera</taxon>
        <taxon>Hemiptera</taxon>
        <taxon>Heteroptera</taxon>
        <taxon>Panheteroptera</taxon>
        <taxon>Cimicomorpha</taxon>
        <taxon>Miridae</taxon>
        <taxon>Mirini</taxon>
        <taxon>Lygus</taxon>
    </lineage>
</organism>
<evidence type="ECO:0000259" key="10">
    <source>
        <dbReference type="Pfam" id="PF01138"/>
    </source>
</evidence>
<evidence type="ECO:0000256" key="2">
    <source>
        <dbReference type="ARBA" id="ARBA00004496"/>
    </source>
</evidence>
<protein>
    <recommendedName>
        <fullName evidence="10">Exoribonuclease phosphorolytic domain-containing protein</fullName>
    </recommendedName>
</protein>
<evidence type="ECO:0000256" key="3">
    <source>
        <dbReference type="ARBA" id="ARBA00006678"/>
    </source>
</evidence>
<dbReference type="SUPFAM" id="SSF54211">
    <property type="entry name" value="Ribosomal protein S5 domain 2-like"/>
    <property type="match status" value="1"/>
</dbReference>
<proteinExistence type="inferred from homology"/>
<sequence>MIDNEEIEEMLKEIKKNEKGGAARVSLVDLLPPERKPESVLVQRRRDLLDGRRFDRRELTDHRPLFIQLGTVSDARGSCYIEVGDTKVVVSVRGPKEIPNIKEYTEMCEIECLVEYAPFSNSTGVDEGYLCQALKKSLEPVLCRHEFPNLQITISAFILEDGGSVLSAAINGASLALTHARLPCFGIATSVTAAVFKERIVVDPDFHEETLCLKAVSEDSQLYGLATLAYMPDLEQITFYEQNGCSDRHTSLFDSLTSKCQEVHKICSQHALKEAKNSVKSLSLLRTQPRPCDLSKSCRSPESKIILYVPIVDVIWMIGIICILSCKYILNK</sequence>
<evidence type="ECO:0000256" key="5">
    <source>
        <dbReference type="ARBA" id="ARBA00022552"/>
    </source>
</evidence>
<evidence type="ECO:0000256" key="6">
    <source>
        <dbReference type="ARBA" id="ARBA00022835"/>
    </source>
</evidence>
<dbReference type="InterPro" id="IPR036345">
    <property type="entry name" value="ExoRNase_PH_dom2_sf"/>
</dbReference>
<evidence type="ECO:0000313" key="11">
    <source>
        <dbReference type="EMBL" id="JAG52664.1"/>
    </source>
</evidence>
<evidence type="ECO:0000256" key="9">
    <source>
        <dbReference type="SAM" id="Phobius"/>
    </source>
</evidence>
<dbReference type="PANTHER" id="PTHR11953:SF2">
    <property type="entry name" value="EXOSOME COMPLEX COMPONENT MTR3"/>
    <property type="match status" value="1"/>
</dbReference>
<dbReference type="GO" id="GO:0000176">
    <property type="term" value="C:nuclear exosome (RNase complex)"/>
    <property type="evidence" value="ECO:0007669"/>
    <property type="project" value="TreeGrafter"/>
</dbReference>
<evidence type="ECO:0000256" key="7">
    <source>
        <dbReference type="ARBA" id="ARBA00022884"/>
    </source>
</evidence>
<dbReference type="InterPro" id="IPR050080">
    <property type="entry name" value="RNase_PH"/>
</dbReference>
<dbReference type="SUPFAM" id="SSF55666">
    <property type="entry name" value="Ribonuclease PH domain 2-like"/>
    <property type="match status" value="1"/>
</dbReference>
<reference evidence="11" key="1">
    <citation type="submission" date="2014-09" db="EMBL/GenBank/DDBJ databases">
        <authorList>
            <person name="Magalhaes I.L.F."/>
            <person name="Oliveira U."/>
            <person name="Santos F.R."/>
            <person name="Vidigal T.H.D.A."/>
            <person name="Brescovit A.D."/>
            <person name="Santos A.J."/>
        </authorList>
    </citation>
    <scope>NUCLEOTIDE SEQUENCE</scope>
</reference>
<evidence type="ECO:0000256" key="8">
    <source>
        <dbReference type="ARBA" id="ARBA00023242"/>
    </source>
</evidence>
<name>A0A0K8SHS8_LYGHE</name>
<dbReference type="GO" id="GO:0071051">
    <property type="term" value="P:poly(A)-dependent snoRNA 3'-end processing"/>
    <property type="evidence" value="ECO:0007669"/>
    <property type="project" value="TreeGrafter"/>
</dbReference>